<dbReference type="GO" id="GO:0006265">
    <property type="term" value="P:DNA topological change"/>
    <property type="evidence" value="ECO:0007669"/>
    <property type="project" value="InterPro"/>
</dbReference>
<dbReference type="InterPro" id="IPR023405">
    <property type="entry name" value="Topo_IA_core_domain"/>
</dbReference>
<keyword evidence="11" id="KW-0413">Isomerase</keyword>
<dbReference type="Pfam" id="PF01751">
    <property type="entry name" value="Toprim"/>
    <property type="match status" value="1"/>
</dbReference>
<evidence type="ECO:0000256" key="13">
    <source>
        <dbReference type="ARBA" id="ARBA00031985"/>
    </source>
</evidence>
<dbReference type="InterPro" id="IPR034144">
    <property type="entry name" value="TOPRIM_TopoIII"/>
</dbReference>
<keyword evidence="8" id="KW-0460">Magnesium</keyword>
<dbReference type="EMBL" id="BMJS01000005">
    <property type="protein sequence ID" value="GGF92331.1"/>
    <property type="molecule type" value="Genomic_DNA"/>
</dbReference>
<feature type="domain" description="Topo IA-type catalytic" evidence="17">
    <location>
        <begin position="149"/>
        <end position="597"/>
    </location>
</feature>
<dbReference type="SMART" id="SM00436">
    <property type="entry name" value="TOP1Bc"/>
    <property type="match status" value="1"/>
</dbReference>
<comment type="caution">
    <text evidence="18">The sequence shown here is derived from an EMBL/GenBank/DDBJ whole genome shotgun (WGS) entry which is preliminary data.</text>
</comment>
<dbReference type="Gene3D" id="3.30.65.10">
    <property type="entry name" value="Bacterial Topoisomerase I, domain 1"/>
    <property type="match status" value="3"/>
</dbReference>
<evidence type="ECO:0000313" key="18">
    <source>
        <dbReference type="EMBL" id="GGF92331.1"/>
    </source>
</evidence>
<dbReference type="RefSeq" id="WP_117002052.1">
    <property type="nucleotide sequence ID" value="NZ_BMJS01000005.1"/>
</dbReference>
<dbReference type="OrthoDB" id="9803554at2"/>
<keyword evidence="4" id="KW-0479">Metal-binding</keyword>
<keyword evidence="5" id="KW-0677">Repeat</keyword>
<dbReference type="GO" id="GO:0008270">
    <property type="term" value="F:zinc ion binding"/>
    <property type="evidence" value="ECO:0007669"/>
    <property type="project" value="UniProtKB-KW"/>
</dbReference>
<dbReference type="PROSITE" id="PS52039">
    <property type="entry name" value="TOPO_IA_2"/>
    <property type="match status" value="1"/>
</dbReference>
<evidence type="ECO:0000256" key="11">
    <source>
        <dbReference type="ARBA" id="ARBA00023235"/>
    </source>
</evidence>
<dbReference type="InterPro" id="IPR006171">
    <property type="entry name" value="TOPRIM_dom"/>
</dbReference>
<comment type="similarity">
    <text evidence="2">Belongs to the type IA topoisomerase family.</text>
</comment>
<dbReference type="GO" id="GO:0006310">
    <property type="term" value="P:DNA recombination"/>
    <property type="evidence" value="ECO:0007669"/>
    <property type="project" value="TreeGrafter"/>
</dbReference>
<evidence type="ECO:0000256" key="4">
    <source>
        <dbReference type="ARBA" id="ARBA00022723"/>
    </source>
</evidence>
<dbReference type="EC" id="5.6.2.1" evidence="3"/>
<dbReference type="PROSITE" id="PS50880">
    <property type="entry name" value="TOPRIM"/>
    <property type="match status" value="1"/>
</dbReference>
<keyword evidence="19" id="KW-1185">Reference proteome</keyword>
<dbReference type="PROSITE" id="PS00396">
    <property type="entry name" value="TOPO_IA_1"/>
    <property type="match status" value="1"/>
</dbReference>
<dbReference type="Gene3D" id="2.70.20.10">
    <property type="entry name" value="Topoisomerase I, domain 3"/>
    <property type="match status" value="1"/>
</dbReference>
<reference evidence="18" key="1">
    <citation type="journal article" date="2014" name="Int. J. Syst. Evol. Microbiol.">
        <title>Complete genome sequence of Corynebacterium casei LMG S-19264T (=DSM 44701T), isolated from a smear-ripened cheese.</title>
        <authorList>
            <consortium name="US DOE Joint Genome Institute (JGI-PGF)"/>
            <person name="Walter F."/>
            <person name="Albersmeier A."/>
            <person name="Kalinowski J."/>
            <person name="Ruckert C."/>
        </authorList>
    </citation>
    <scope>NUCLEOTIDE SEQUENCE</scope>
    <source>
        <strain evidence="18">CGMCC 1.15758</strain>
    </source>
</reference>
<dbReference type="GO" id="GO:0043597">
    <property type="term" value="C:cytoplasmic replication fork"/>
    <property type="evidence" value="ECO:0007669"/>
    <property type="project" value="TreeGrafter"/>
</dbReference>
<dbReference type="Gene3D" id="1.10.290.10">
    <property type="entry name" value="Topoisomerase I, domain 4"/>
    <property type="match status" value="1"/>
</dbReference>
<proteinExistence type="inferred from homology"/>
<keyword evidence="9" id="KW-0799">Topoisomerase</keyword>
<dbReference type="GO" id="GO:0006281">
    <property type="term" value="P:DNA repair"/>
    <property type="evidence" value="ECO:0007669"/>
    <property type="project" value="TreeGrafter"/>
</dbReference>
<evidence type="ECO:0000256" key="14">
    <source>
        <dbReference type="ARBA" id="ARBA00032235"/>
    </source>
</evidence>
<dbReference type="Proteomes" id="UP000636949">
    <property type="component" value="Unassembled WGS sequence"/>
</dbReference>
<dbReference type="PRINTS" id="PR00417">
    <property type="entry name" value="PRTPISMRASEI"/>
</dbReference>
<dbReference type="InterPro" id="IPR005738">
    <property type="entry name" value="TopoIII"/>
</dbReference>
<evidence type="ECO:0000259" key="16">
    <source>
        <dbReference type="PROSITE" id="PS50880"/>
    </source>
</evidence>
<comment type="catalytic activity">
    <reaction evidence="1">
        <text>ATP-independent breakage of single-stranded DNA, followed by passage and rejoining.</text>
        <dbReference type="EC" id="5.6.2.1"/>
    </reaction>
</comment>
<dbReference type="SUPFAM" id="SSF56712">
    <property type="entry name" value="Prokaryotic type I DNA topoisomerase"/>
    <property type="match status" value="1"/>
</dbReference>
<dbReference type="CDD" id="cd03362">
    <property type="entry name" value="TOPRIM_TopoIA_TopoIII"/>
    <property type="match status" value="1"/>
</dbReference>
<evidence type="ECO:0000259" key="17">
    <source>
        <dbReference type="PROSITE" id="PS52039"/>
    </source>
</evidence>
<evidence type="ECO:0000256" key="15">
    <source>
        <dbReference type="ARBA" id="ARBA00032877"/>
    </source>
</evidence>
<dbReference type="GO" id="GO:0003917">
    <property type="term" value="F:DNA topoisomerase type I (single strand cut, ATP-independent) activity"/>
    <property type="evidence" value="ECO:0007669"/>
    <property type="project" value="UniProtKB-EC"/>
</dbReference>
<gene>
    <name evidence="18" type="primary">topB</name>
    <name evidence="18" type="ORF">GCM10010995_06860</name>
</gene>
<evidence type="ECO:0000256" key="9">
    <source>
        <dbReference type="ARBA" id="ARBA00023029"/>
    </source>
</evidence>
<dbReference type="InterPro" id="IPR013826">
    <property type="entry name" value="Topo_IA_cen_sub3"/>
</dbReference>
<evidence type="ECO:0000256" key="8">
    <source>
        <dbReference type="ARBA" id="ARBA00022842"/>
    </source>
</evidence>
<accession>A0A8J3E8K7</accession>
<dbReference type="AlphaFoldDB" id="A0A8J3E8K7"/>
<dbReference type="PANTHER" id="PTHR11390:SF21">
    <property type="entry name" value="DNA TOPOISOMERASE 3-ALPHA"/>
    <property type="match status" value="1"/>
</dbReference>
<evidence type="ECO:0000256" key="6">
    <source>
        <dbReference type="ARBA" id="ARBA00022771"/>
    </source>
</evidence>
<dbReference type="Pfam" id="PF01131">
    <property type="entry name" value="Topoisom_bac"/>
    <property type="match status" value="1"/>
</dbReference>
<keyword evidence="7" id="KW-0862">Zinc</keyword>
<dbReference type="GO" id="GO:0003677">
    <property type="term" value="F:DNA binding"/>
    <property type="evidence" value="ECO:0007669"/>
    <property type="project" value="UniProtKB-KW"/>
</dbReference>
<name>A0A8J3E8K7_9GAMM</name>
<dbReference type="InterPro" id="IPR013825">
    <property type="entry name" value="Topo_IA_cen_sub2"/>
</dbReference>
<dbReference type="NCBIfam" id="NF005829">
    <property type="entry name" value="PRK07726.1"/>
    <property type="match status" value="1"/>
</dbReference>
<dbReference type="InterPro" id="IPR003602">
    <property type="entry name" value="Topo_IA_DNA-bd_dom"/>
</dbReference>
<reference evidence="18" key="2">
    <citation type="submission" date="2020-09" db="EMBL/GenBank/DDBJ databases">
        <authorList>
            <person name="Sun Q."/>
            <person name="Zhou Y."/>
        </authorList>
    </citation>
    <scope>NUCLEOTIDE SEQUENCE</scope>
    <source>
        <strain evidence="18">CGMCC 1.15758</strain>
    </source>
</reference>
<dbReference type="InterPro" id="IPR013497">
    <property type="entry name" value="Topo_IA_cen"/>
</dbReference>
<dbReference type="NCBIfam" id="TIGR01056">
    <property type="entry name" value="topB"/>
    <property type="match status" value="1"/>
</dbReference>
<dbReference type="InterPro" id="IPR013824">
    <property type="entry name" value="Topo_IA_cen_sub1"/>
</dbReference>
<dbReference type="CDD" id="cd00186">
    <property type="entry name" value="TOP1Ac"/>
    <property type="match status" value="1"/>
</dbReference>
<evidence type="ECO:0000256" key="3">
    <source>
        <dbReference type="ARBA" id="ARBA00012891"/>
    </source>
</evidence>
<dbReference type="InterPro" id="IPR000380">
    <property type="entry name" value="Topo_IA"/>
</dbReference>
<evidence type="ECO:0000256" key="1">
    <source>
        <dbReference type="ARBA" id="ARBA00000213"/>
    </source>
</evidence>
<keyword evidence="6" id="KW-0863">Zinc-finger</keyword>
<dbReference type="PANTHER" id="PTHR11390">
    <property type="entry name" value="PROKARYOTIC DNA TOPOISOMERASE"/>
    <property type="match status" value="1"/>
</dbReference>
<dbReference type="InterPro" id="IPR013498">
    <property type="entry name" value="Topo_IA_Znf"/>
</dbReference>
<dbReference type="SUPFAM" id="SSF57783">
    <property type="entry name" value="Zinc beta-ribbon"/>
    <property type="match status" value="2"/>
</dbReference>
<dbReference type="SMART" id="SM00493">
    <property type="entry name" value="TOPRIM"/>
    <property type="match status" value="1"/>
</dbReference>
<dbReference type="Pfam" id="PF01396">
    <property type="entry name" value="Zn_ribbon_Top1"/>
    <property type="match status" value="3"/>
</dbReference>
<dbReference type="SMART" id="SM00437">
    <property type="entry name" value="TOP1Ac"/>
    <property type="match status" value="1"/>
</dbReference>
<evidence type="ECO:0000256" key="2">
    <source>
        <dbReference type="ARBA" id="ARBA00009446"/>
    </source>
</evidence>
<evidence type="ECO:0000256" key="7">
    <source>
        <dbReference type="ARBA" id="ARBA00022833"/>
    </source>
</evidence>
<evidence type="ECO:0000256" key="5">
    <source>
        <dbReference type="ARBA" id="ARBA00022737"/>
    </source>
</evidence>
<dbReference type="Gene3D" id="3.40.50.140">
    <property type="match status" value="1"/>
</dbReference>
<evidence type="ECO:0000256" key="12">
    <source>
        <dbReference type="ARBA" id="ARBA00030003"/>
    </source>
</evidence>
<protein>
    <recommendedName>
        <fullName evidence="3">DNA topoisomerase</fullName>
        <ecNumber evidence="3">5.6.2.1</ecNumber>
    </recommendedName>
    <alternativeName>
        <fullName evidence="15">Omega-protein</fullName>
    </alternativeName>
    <alternativeName>
        <fullName evidence="14">Relaxing enzyme</fullName>
    </alternativeName>
    <alternativeName>
        <fullName evidence="12">Swivelase</fullName>
    </alternativeName>
    <alternativeName>
        <fullName evidence="13">Untwisting enzyme</fullName>
    </alternativeName>
</protein>
<keyword evidence="10" id="KW-0238">DNA-binding</keyword>
<dbReference type="Gene3D" id="1.10.460.10">
    <property type="entry name" value="Topoisomerase I, domain 2"/>
    <property type="match status" value="1"/>
</dbReference>
<evidence type="ECO:0000256" key="10">
    <source>
        <dbReference type="ARBA" id="ARBA00023125"/>
    </source>
</evidence>
<organism evidence="18 19">
    <name type="scientific">Cysteiniphilum litorale</name>
    <dbReference type="NCBI Taxonomy" id="2056700"/>
    <lineage>
        <taxon>Bacteria</taxon>
        <taxon>Pseudomonadati</taxon>
        <taxon>Pseudomonadota</taxon>
        <taxon>Gammaproteobacteria</taxon>
        <taxon>Thiotrichales</taxon>
        <taxon>Fastidiosibacteraceae</taxon>
        <taxon>Cysteiniphilum</taxon>
    </lineage>
</organism>
<sequence>MRVFIAEKPSQGRDVARVLGCNSKSEGYLSSHSDIVTWGFGHLLQPADPEKYDERYKNWNLDDLPIIPERWKLSPNPKSKAQLAVVKGLIAKASEVVIATDADREGELIARLILGNARYNGPLKRLWLSALDDSSIKKALSNLKEGSETENLFWAGLGRQRADWLCGMSYSRASTLVFGDSSNVFSVGRVQTPTLRLIVERDIEIENFKPKPYYIIKAKFDQVECDWVVPDFLKGDEEGHCLDRGFAEAVVEKCINQSGTVKTCETKKKEQAAPLPLSLSELQKIANKKHGYDAKSILNAAQALYETHKATTYPRTDCGYLPLSQFGETAQILGHLNQLGYSELTQHCDAQYKSRCWNDKKVSESSHHAIIPTNSGKINKASMSQVEANVYEIIVRYYLAQFMGKYVFNETVIEIICEEELFKTKGIVPVELGWKRAIQKHSDKDQDKKGNDSTEKELPVVQVDQPLNCDEINIHDKMTTPPSHYTDATLISAMKNCGRQVDDQNAKKMLAEVQGIGTEATRADIIETLKQRSYVKVDGKYIISTSKGREIIKQLPDALTNIVITADWEQKLSEIAKGRETYQNFIEGIQTSLHQNIDVIRSMDGKVEKVIANPCPKCGKSMIRHKTKQGKGYWWGCSGYKEGCDTKMDDYRGSPKAKAAVITSDIQCPECNNHPLILRTGKQKRKFWACSGYPECKAIYSDNHGKPQFEKVAPEKADKPCPKCGSDLYIRQGKKGKFLGCSAYPKCKHLESA</sequence>
<evidence type="ECO:0000313" key="19">
    <source>
        <dbReference type="Proteomes" id="UP000636949"/>
    </source>
</evidence>
<dbReference type="InterPro" id="IPR023406">
    <property type="entry name" value="Topo_IA_AS"/>
</dbReference>
<dbReference type="InterPro" id="IPR003601">
    <property type="entry name" value="Topo_IA_2"/>
</dbReference>
<feature type="domain" description="Toprim" evidence="16">
    <location>
        <begin position="1"/>
        <end position="132"/>
    </location>
</feature>